<evidence type="ECO:0000256" key="3">
    <source>
        <dbReference type="ARBA" id="ARBA00022884"/>
    </source>
</evidence>
<dbReference type="CDD" id="cd00590">
    <property type="entry name" value="RRM_SF"/>
    <property type="match status" value="4"/>
</dbReference>
<evidence type="ECO:0008006" key="10">
    <source>
        <dbReference type="Google" id="ProtNLM"/>
    </source>
</evidence>
<dbReference type="Proteomes" id="UP001295684">
    <property type="component" value="Unassembled WGS sequence"/>
</dbReference>
<dbReference type="Pfam" id="PF00658">
    <property type="entry name" value="MLLE"/>
    <property type="match status" value="1"/>
</dbReference>
<dbReference type="EMBL" id="CAMPGE010002718">
    <property type="protein sequence ID" value="CAI2361530.1"/>
    <property type="molecule type" value="Genomic_DNA"/>
</dbReference>
<evidence type="ECO:0000259" key="7">
    <source>
        <dbReference type="PROSITE" id="PS51309"/>
    </source>
</evidence>
<dbReference type="SUPFAM" id="SSF63570">
    <property type="entry name" value="PABC (PABP) domain"/>
    <property type="match status" value="1"/>
</dbReference>
<gene>
    <name evidence="8" type="ORF">ECRASSUSDP1_LOCUS2841</name>
</gene>
<dbReference type="SMART" id="SM00360">
    <property type="entry name" value="RRM"/>
    <property type="match status" value="4"/>
</dbReference>
<dbReference type="PANTHER" id="PTHR24012">
    <property type="entry name" value="RNA BINDING PROTEIN"/>
    <property type="match status" value="1"/>
</dbReference>
<dbReference type="PROSITE" id="PS50102">
    <property type="entry name" value="RRM"/>
    <property type="match status" value="4"/>
</dbReference>
<dbReference type="InterPro" id="IPR000504">
    <property type="entry name" value="RRM_dom"/>
</dbReference>
<dbReference type="Gene3D" id="3.30.70.330">
    <property type="match status" value="4"/>
</dbReference>
<dbReference type="InterPro" id="IPR036053">
    <property type="entry name" value="PABP-dom"/>
</dbReference>
<feature type="compositionally biased region" description="Polar residues" evidence="5">
    <location>
        <begin position="521"/>
        <end position="535"/>
    </location>
</feature>
<evidence type="ECO:0000256" key="5">
    <source>
        <dbReference type="SAM" id="MobiDB-lite"/>
    </source>
</evidence>
<dbReference type="SUPFAM" id="SSF54928">
    <property type="entry name" value="RNA-binding domain, RBD"/>
    <property type="match status" value="3"/>
</dbReference>
<dbReference type="AlphaFoldDB" id="A0AAD1X8N7"/>
<feature type="domain" description="PABC" evidence="7">
    <location>
        <begin position="552"/>
        <end position="629"/>
    </location>
</feature>
<feature type="compositionally biased region" description="Gly residues" evidence="5">
    <location>
        <begin position="418"/>
        <end position="432"/>
    </location>
</feature>
<sequence>MAEQTEVSQITNKLGKVDLTGNSQLFIGNLKPGTTQQDVYNFFSSHDLSVIFANVNISSKDVSNVFGNIKFGTEIDAKKAFDTLNGVELKGQKINLSWWNPGTSQNQKEEANVYVKDLDQSITQQELVEKFNEFGEILSVKLETFPDGTSKCFGYVQYRTSEEAKNAIENMDQIDWKGKTITVCIFKRKENREEKKVAKNNLYVRNFPKDYTEEDLTKLFSEHGEITSIAIKPYQDRKQAFICFSTGEQAQAALSALHGKQLDGCDEPLYVNEFMSKSERVEMNKKVYKKIKEQHLYKSLSQNLCVYGIPTDKTEKDIKEEFERFGPVTSIKMQMGKSPEDPTKQIFLGGAFVFFENPDHAKDAVYRGNIEQMFGTNITVDYYKPKEVSEKEKKEEVGVQMRKMIHTFMMSAMSQARGGYGGRGRSYRGGRGPSNRGSYSGYSAHNPGYKAHSGYPSAPPTQSVGGYNPAAYPNPPLPGSGMPGANVPPVLPTTTTPPIATATGSIGGMLPSNPPVASQPPIATQPPTDSKSASLINPPMAGQPPIATTPSAPIVSEADMAGMDEEERKQFIGEKIYPIIDSLYSEEAPRITGMIIDMDPVELLPSLKSRNELEKLAKQGYDLLQESPAE</sequence>
<feature type="region of interest" description="Disordered" evidence="5">
    <location>
        <begin position="515"/>
        <end position="535"/>
    </location>
</feature>
<dbReference type="Gene3D" id="1.10.1900.10">
    <property type="entry name" value="c-terminal domain of poly(a) binding protein"/>
    <property type="match status" value="1"/>
</dbReference>
<feature type="domain" description="RRM" evidence="6">
    <location>
        <begin position="302"/>
        <end position="385"/>
    </location>
</feature>
<evidence type="ECO:0000256" key="2">
    <source>
        <dbReference type="ARBA" id="ARBA00022737"/>
    </source>
</evidence>
<evidence type="ECO:0000313" key="8">
    <source>
        <dbReference type="EMBL" id="CAI2361530.1"/>
    </source>
</evidence>
<comment type="caution">
    <text evidence="8">The sequence shown here is derived from an EMBL/GenBank/DDBJ whole genome shotgun (WGS) entry which is preliminary data.</text>
</comment>
<keyword evidence="9" id="KW-1185">Reference proteome</keyword>
<feature type="domain" description="RRM" evidence="6">
    <location>
        <begin position="23"/>
        <end position="101"/>
    </location>
</feature>
<comment type="similarity">
    <text evidence="1">Belongs to the polyadenylate-binding protein type-1 family.</text>
</comment>
<feature type="domain" description="RRM" evidence="6">
    <location>
        <begin position="200"/>
        <end position="276"/>
    </location>
</feature>
<dbReference type="Pfam" id="PF00076">
    <property type="entry name" value="RRM_1"/>
    <property type="match status" value="4"/>
</dbReference>
<feature type="region of interest" description="Disordered" evidence="5">
    <location>
        <begin position="415"/>
        <end position="483"/>
    </location>
</feature>
<dbReference type="InterPro" id="IPR035979">
    <property type="entry name" value="RBD_domain_sf"/>
</dbReference>
<dbReference type="PROSITE" id="PS51309">
    <property type="entry name" value="PABC"/>
    <property type="match status" value="1"/>
</dbReference>
<keyword evidence="2" id="KW-0677">Repeat</keyword>
<dbReference type="InterPro" id="IPR002004">
    <property type="entry name" value="PABP_HYD_C"/>
</dbReference>
<evidence type="ECO:0000313" key="9">
    <source>
        <dbReference type="Proteomes" id="UP001295684"/>
    </source>
</evidence>
<evidence type="ECO:0000259" key="6">
    <source>
        <dbReference type="PROSITE" id="PS50102"/>
    </source>
</evidence>
<feature type="domain" description="RRM" evidence="6">
    <location>
        <begin position="111"/>
        <end position="188"/>
    </location>
</feature>
<reference evidence="8" key="1">
    <citation type="submission" date="2023-07" db="EMBL/GenBank/DDBJ databases">
        <authorList>
            <consortium name="AG Swart"/>
            <person name="Singh M."/>
            <person name="Singh A."/>
            <person name="Seah K."/>
            <person name="Emmerich C."/>
        </authorList>
    </citation>
    <scope>NUCLEOTIDE SEQUENCE</scope>
    <source>
        <strain evidence="8">DP1</strain>
    </source>
</reference>
<dbReference type="GO" id="GO:0003723">
    <property type="term" value="F:RNA binding"/>
    <property type="evidence" value="ECO:0007669"/>
    <property type="project" value="UniProtKB-UniRule"/>
</dbReference>
<dbReference type="InterPro" id="IPR012677">
    <property type="entry name" value="Nucleotide-bd_a/b_plait_sf"/>
</dbReference>
<evidence type="ECO:0000256" key="4">
    <source>
        <dbReference type="PROSITE-ProRule" id="PRU00176"/>
    </source>
</evidence>
<evidence type="ECO:0000256" key="1">
    <source>
        <dbReference type="ARBA" id="ARBA00008557"/>
    </source>
</evidence>
<protein>
    <recommendedName>
        <fullName evidence="10">Polyadenylate-binding protein</fullName>
    </recommendedName>
</protein>
<organism evidence="8 9">
    <name type="scientific">Euplotes crassus</name>
    <dbReference type="NCBI Taxonomy" id="5936"/>
    <lineage>
        <taxon>Eukaryota</taxon>
        <taxon>Sar</taxon>
        <taxon>Alveolata</taxon>
        <taxon>Ciliophora</taxon>
        <taxon>Intramacronucleata</taxon>
        <taxon>Spirotrichea</taxon>
        <taxon>Hypotrichia</taxon>
        <taxon>Euplotida</taxon>
        <taxon>Euplotidae</taxon>
        <taxon>Moneuplotes</taxon>
    </lineage>
</organism>
<feature type="compositionally biased region" description="Low complexity" evidence="5">
    <location>
        <begin position="433"/>
        <end position="443"/>
    </location>
</feature>
<proteinExistence type="inferred from homology"/>
<dbReference type="SMART" id="SM00517">
    <property type="entry name" value="PolyA"/>
    <property type="match status" value="1"/>
</dbReference>
<name>A0AAD1X8N7_EUPCR</name>
<keyword evidence="3 4" id="KW-0694">RNA-binding</keyword>
<accession>A0AAD1X8N7</accession>